<dbReference type="Gene3D" id="3.40.50.720">
    <property type="entry name" value="NAD(P)-binding Rossmann-like Domain"/>
    <property type="match status" value="1"/>
</dbReference>
<evidence type="ECO:0000313" key="5">
    <source>
        <dbReference type="EMBL" id="NAZ17964.1"/>
    </source>
</evidence>
<feature type="non-terminal residue" evidence="5">
    <location>
        <position position="1"/>
    </location>
</feature>
<feature type="non-terminal residue" evidence="5">
    <location>
        <position position="164"/>
    </location>
</feature>
<gene>
    <name evidence="5" type="ORF">GT020_18210</name>
</gene>
<accession>A0A6L9G9Z3</accession>
<feature type="domain" description="3-hydroxyacyl-CoA dehydrogenase NAD binding" evidence="4">
    <location>
        <begin position="95"/>
        <end position="161"/>
    </location>
</feature>
<dbReference type="PANTHER" id="PTHR23309">
    <property type="entry name" value="3-HYDROXYACYL-COA DEHYROGENASE"/>
    <property type="match status" value="1"/>
</dbReference>
<keyword evidence="1" id="KW-0413">Isomerase</keyword>
<dbReference type="Proteomes" id="UP000477543">
    <property type="component" value="Unassembled WGS sequence"/>
</dbReference>
<dbReference type="Pfam" id="PF02737">
    <property type="entry name" value="3HCDH_N"/>
    <property type="match status" value="1"/>
</dbReference>
<comment type="caution">
    <text evidence="5">The sequence shown here is derived from an EMBL/GenBank/DDBJ whole genome shotgun (WGS) entry which is preliminary data.</text>
</comment>
<dbReference type="InterPro" id="IPR006176">
    <property type="entry name" value="3-OHacyl-CoA_DH_NAD-bd"/>
</dbReference>
<keyword evidence="3" id="KW-0511">Multifunctional enzyme</keyword>
<dbReference type="InterPro" id="IPR036291">
    <property type="entry name" value="NAD(P)-bd_dom_sf"/>
</dbReference>
<sequence length="164" mass="17527">RTGDLTVLTDQTALDAARRRVTGAGMAHLNAPRRIVEAVAASPLPLTQGLTEERRLYLECQNDPQRAALVHAFFAERVVAKFPEQQAKARPLRRIGVIGGGTMGSGIATACLLAGFQVTLVEQTDQALDRGLSTVSANLDGALKRGKLRPQDERETRAALTGAT</sequence>
<dbReference type="SUPFAM" id="SSF51735">
    <property type="entry name" value="NAD(P)-binding Rossmann-fold domains"/>
    <property type="match status" value="1"/>
</dbReference>
<dbReference type="GO" id="GO:0016853">
    <property type="term" value="F:isomerase activity"/>
    <property type="evidence" value="ECO:0007669"/>
    <property type="project" value="UniProtKB-KW"/>
</dbReference>
<name>A0A6L9G9Z3_9MICC</name>
<reference evidence="5 6" key="1">
    <citation type="submission" date="2020-01" db="EMBL/GenBank/DDBJ databases">
        <title>Glutamicibacter soli M275.</title>
        <authorList>
            <person name="Meng X."/>
        </authorList>
    </citation>
    <scope>NUCLEOTIDE SEQUENCE [LARGE SCALE GENOMIC DNA]</scope>
    <source>
        <strain evidence="5 6">M275</strain>
    </source>
</reference>
<evidence type="ECO:0000256" key="3">
    <source>
        <dbReference type="ARBA" id="ARBA00023268"/>
    </source>
</evidence>
<dbReference type="Gene3D" id="3.90.226.10">
    <property type="entry name" value="2-enoyl-CoA Hydratase, Chain A, domain 1"/>
    <property type="match status" value="1"/>
</dbReference>
<evidence type="ECO:0000256" key="1">
    <source>
        <dbReference type="ARBA" id="ARBA00023235"/>
    </source>
</evidence>
<dbReference type="GO" id="GO:0006631">
    <property type="term" value="P:fatty acid metabolic process"/>
    <property type="evidence" value="ECO:0007669"/>
    <property type="project" value="InterPro"/>
</dbReference>
<evidence type="ECO:0000256" key="2">
    <source>
        <dbReference type="ARBA" id="ARBA00023239"/>
    </source>
</evidence>
<dbReference type="EMBL" id="WYDN01000071">
    <property type="protein sequence ID" value="NAZ17964.1"/>
    <property type="molecule type" value="Genomic_DNA"/>
</dbReference>
<evidence type="ECO:0000259" key="4">
    <source>
        <dbReference type="Pfam" id="PF02737"/>
    </source>
</evidence>
<organism evidence="5 6">
    <name type="scientific">Glutamicibacter soli</name>
    <dbReference type="NCBI Taxonomy" id="453836"/>
    <lineage>
        <taxon>Bacteria</taxon>
        <taxon>Bacillati</taxon>
        <taxon>Actinomycetota</taxon>
        <taxon>Actinomycetes</taxon>
        <taxon>Micrococcales</taxon>
        <taxon>Micrococcaceae</taxon>
        <taxon>Glutamicibacter</taxon>
    </lineage>
</organism>
<dbReference type="AlphaFoldDB" id="A0A6L9G9Z3"/>
<proteinExistence type="predicted"/>
<keyword evidence="2" id="KW-0456">Lyase</keyword>
<protein>
    <submittedName>
        <fullName evidence="5">3-hydroxyacyl-CoA dehydrogenase</fullName>
    </submittedName>
</protein>
<evidence type="ECO:0000313" key="6">
    <source>
        <dbReference type="Proteomes" id="UP000477543"/>
    </source>
</evidence>
<dbReference type="GO" id="GO:0016829">
    <property type="term" value="F:lyase activity"/>
    <property type="evidence" value="ECO:0007669"/>
    <property type="project" value="UniProtKB-KW"/>
</dbReference>
<dbReference type="GO" id="GO:0070403">
    <property type="term" value="F:NAD+ binding"/>
    <property type="evidence" value="ECO:0007669"/>
    <property type="project" value="InterPro"/>
</dbReference>